<dbReference type="Proteomes" id="UP001610563">
    <property type="component" value="Unassembled WGS sequence"/>
</dbReference>
<accession>A0ABR4FI81</accession>
<keyword evidence="2" id="KW-1185">Reference proteome</keyword>
<reference evidence="1 2" key="1">
    <citation type="submission" date="2024-07" db="EMBL/GenBank/DDBJ databases">
        <title>Section-level genome sequencing and comparative genomics of Aspergillus sections Usti and Cavernicolus.</title>
        <authorList>
            <consortium name="Lawrence Berkeley National Laboratory"/>
            <person name="Nybo J.L."/>
            <person name="Vesth T.C."/>
            <person name="Theobald S."/>
            <person name="Frisvad J.C."/>
            <person name="Larsen T.O."/>
            <person name="Kjaerboelling I."/>
            <person name="Rothschild-Mancinelli K."/>
            <person name="Lyhne E.K."/>
            <person name="Kogle M.E."/>
            <person name="Barry K."/>
            <person name="Clum A."/>
            <person name="Na H."/>
            <person name="Ledsgaard L."/>
            <person name="Lin J."/>
            <person name="Lipzen A."/>
            <person name="Kuo A."/>
            <person name="Riley R."/>
            <person name="Mondo S."/>
            <person name="Labutti K."/>
            <person name="Haridas S."/>
            <person name="Pangalinan J."/>
            <person name="Salamov A.A."/>
            <person name="Simmons B.A."/>
            <person name="Magnuson J.K."/>
            <person name="Chen J."/>
            <person name="Drula E."/>
            <person name="Henrissat B."/>
            <person name="Wiebenga A."/>
            <person name="Lubbers R.J."/>
            <person name="Gomes A.C."/>
            <person name="Makela M.R."/>
            <person name="Stajich J."/>
            <person name="Grigoriev I.V."/>
            <person name="Mortensen U.H."/>
            <person name="De Vries R.P."/>
            <person name="Baker S.E."/>
            <person name="Andersen M.R."/>
        </authorList>
    </citation>
    <scope>NUCLEOTIDE SEQUENCE [LARGE SCALE GENOMIC DNA]</scope>
    <source>
        <strain evidence="1 2">CBS 209.92</strain>
    </source>
</reference>
<evidence type="ECO:0000313" key="2">
    <source>
        <dbReference type="Proteomes" id="UP001610563"/>
    </source>
</evidence>
<gene>
    <name evidence="1" type="ORF">BJX66DRAFT_345385</name>
</gene>
<dbReference type="EMBL" id="JBFTWV010000293">
    <property type="protein sequence ID" value="KAL2782943.1"/>
    <property type="molecule type" value="Genomic_DNA"/>
</dbReference>
<sequence>MQRRRAVRVDDLVVEPAVYKQDRAGVVLEVLRKAEEHAHDLMQGIPCRPDKVPQKMGKEGGFAILRRLRRSDIGVDAECDEPLDQIPEACGTGVGHGLKLRLVVPHEHLLAVVEDPHELPLLIVCGMVGDGALKVSTVRGGCFEHEGAKLVNFAVDEEEATE</sequence>
<organism evidence="1 2">
    <name type="scientific">Aspergillus keveii</name>
    <dbReference type="NCBI Taxonomy" id="714993"/>
    <lineage>
        <taxon>Eukaryota</taxon>
        <taxon>Fungi</taxon>
        <taxon>Dikarya</taxon>
        <taxon>Ascomycota</taxon>
        <taxon>Pezizomycotina</taxon>
        <taxon>Eurotiomycetes</taxon>
        <taxon>Eurotiomycetidae</taxon>
        <taxon>Eurotiales</taxon>
        <taxon>Aspergillaceae</taxon>
        <taxon>Aspergillus</taxon>
        <taxon>Aspergillus subgen. Nidulantes</taxon>
    </lineage>
</organism>
<proteinExistence type="predicted"/>
<name>A0ABR4FI81_9EURO</name>
<evidence type="ECO:0000313" key="1">
    <source>
        <dbReference type="EMBL" id="KAL2782943.1"/>
    </source>
</evidence>
<comment type="caution">
    <text evidence="1">The sequence shown here is derived from an EMBL/GenBank/DDBJ whole genome shotgun (WGS) entry which is preliminary data.</text>
</comment>
<protein>
    <submittedName>
        <fullName evidence="1">Uncharacterized protein</fullName>
    </submittedName>
</protein>